<dbReference type="AlphaFoldDB" id="A0A6I4I3S2"/>
<protein>
    <submittedName>
        <fullName evidence="1">RES family NAD+ phosphorylase</fullName>
    </submittedName>
</protein>
<gene>
    <name evidence="1" type="ORF">GO620_010630</name>
</gene>
<reference evidence="1 2" key="1">
    <citation type="submission" date="2020-12" db="EMBL/GenBank/DDBJ databases">
        <title>HMF7856_wgs.fasta genome submission.</title>
        <authorList>
            <person name="Kang H."/>
            <person name="Kim H."/>
            <person name="Joh K."/>
        </authorList>
    </citation>
    <scope>NUCLEOTIDE SEQUENCE [LARGE SCALE GENOMIC DNA]</scope>
    <source>
        <strain evidence="1 2">HMF7856</strain>
    </source>
</reference>
<dbReference type="Pfam" id="PF08808">
    <property type="entry name" value="RES"/>
    <property type="match status" value="1"/>
</dbReference>
<evidence type="ECO:0000313" key="2">
    <source>
        <dbReference type="Proteomes" id="UP000429232"/>
    </source>
</evidence>
<keyword evidence="2" id="KW-1185">Reference proteome</keyword>
<dbReference type="RefSeq" id="WP_157525311.1">
    <property type="nucleotide sequence ID" value="NZ_CP066775.1"/>
</dbReference>
<evidence type="ECO:0000313" key="1">
    <source>
        <dbReference type="EMBL" id="QQL48636.1"/>
    </source>
</evidence>
<dbReference type="InterPro" id="IPR014914">
    <property type="entry name" value="RES_dom"/>
</dbReference>
<accession>A0A6I4I3S2</accession>
<dbReference type="SMART" id="SM00953">
    <property type="entry name" value="RES"/>
    <property type="match status" value="1"/>
</dbReference>
<dbReference type="EMBL" id="CP066775">
    <property type="protein sequence ID" value="QQL48636.1"/>
    <property type="molecule type" value="Genomic_DNA"/>
</dbReference>
<dbReference type="Proteomes" id="UP000429232">
    <property type="component" value="Chromosome"/>
</dbReference>
<organism evidence="1 2">
    <name type="scientific">Mucilaginibacter ginkgonis</name>
    <dbReference type="NCBI Taxonomy" id="2682091"/>
    <lineage>
        <taxon>Bacteria</taxon>
        <taxon>Pseudomonadati</taxon>
        <taxon>Bacteroidota</taxon>
        <taxon>Sphingobacteriia</taxon>
        <taxon>Sphingobacteriales</taxon>
        <taxon>Sphingobacteriaceae</taxon>
        <taxon>Mucilaginibacter</taxon>
    </lineage>
</organism>
<dbReference type="KEGG" id="mgik:GO620_010630"/>
<sequence length="149" mass="16730">MLLYRIVRKPYAQDLSGTGSRLFGGRWNSIGKSLTYLADSQSLAVLEVLVHIRLQAAPADHVLVTLYVPEDIIDINTDKLPSRWNDVYPPALLRKYGDDFVDDGKSLLLKVPSAVVPQQFNYLMNPAHPKMAEVKVISAEPFSFDSRLM</sequence>
<proteinExistence type="predicted"/>
<name>A0A6I4I3S2_9SPHI</name>